<name>A0A1R1X439_9FUNG</name>
<dbReference type="InterPro" id="IPR041389">
    <property type="entry name" value="Importin_rep_6"/>
</dbReference>
<gene>
    <name evidence="9" type="ORF">AYI69_g10690</name>
</gene>
<dbReference type="InterPro" id="IPR001494">
    <property type="entry name" value="Importin-beta_N"/>
</dbReference>
<evidence type="ECO:0000313" key="9">
    <source>
        <dbReference type="EMBL" id="OMJ09391.1"/>
    </source>
</evidence>
<dbReference type="InterPro" id="IPR058584">
    <property type="entry name" value="IMB1_TNPO1-like_TPR"/>
</dbReference>
<dbReference type="Pfam" id="PF25780">
    <property type="entry name" value="TPR_IPO5"/>
    <property type="match status" value="1"/>
</dbReference>
<accession>A0A1R1X439</accession>
<dbReference type="Proteomes" id="UP000187429">
    <property type="component" value="Unassembled WGS sequence"/>
</dbReference>
<dbReference type="SUPFAM" id="SSF48371">
    <property type="entry name" value="ARM repeat"/>
    <property type="match status" value="2"/>
</dbReference>
<dbReference type="InterPro" id="IPR057672">
    <property type="entry name" value="TPR_IPO4/5"/>
</dbReference>
<dbReference type="PROSITE" id="PS50166">
    <property type="entry name" value="IMPORTIN_B_NT"/>
    <property type="match status" value="1"/>
</dbReference>
<dbReference type="GO" id="GO:0006606">
    <property type="term" value="P:protein import into nucleus"/>
    <property type="evidence" value="ECO:0007669"/>
    <property type="project" value="InterPro"/>
</dbReference>
<feature type="domain" description="Importin N-terminal" evidence="8">
    <location>
        <begin position="33"/>
        <end position="117"/>
    </location>
</feature>
<dbReference type="AlphaFoldDB" id="A0A1R1X439"/>
<dbReference type="InterPro" id="IPR016024">
    <property type="entry name" value="ARM-type_fold"/>
</dbReference>
<evidence type="ECO:0000256" key="5">
    <source>
        <dbReference type="ARBA" id="ARBA00022737"/>
    </source>
</evidence>
<evidence type="ECO:0000256" key="4">
    <source>
        <dbReference type="ARBA" id="ARBA00022490"/>
    </source>
</evidence>
<dbReference type="GO" id="GO:0005634">
    <property type="term" value="C:nucleus"/>
    <property type="evidence" value="ECO:0007669"/>
    <property type="project" value="UniProtKB-SubCell"/>
</dbReference>
<dbReference type="GO" id="GO:0005737">
    <property type="term" value="C:cytoplasm"/>
    <property type="evidence" value="ECO:0007669"/>
    <property type="project" value="UniProtKB-SubCell"/>
</dbReference>
<evidence type="ECO:0000256" key="6">
    <source>
        <dbReference type="ARBA" id="ARBA00022927"/>
    </source>
</evidence>
<evidence type="ECO:0000256" key="2">
    <source>
        <dbReference type="ARBA" id="ARBA00004496"/>
    </source>
</evidence>
<dbReference type="GO" id="GO:0031267">
    <property type="term" value="F:small GTPase binding"/>
    <property type="evidence" value="ECO:0007669"/>
    <property type="project" value="InterPro"/>
</dbReference>
<dbReference type="Pfam" id="PF25574">
    <property type="entry name" value="TPR_IMB1"/>
    <property type="match status" value="1"/>
</dbReference>
<dbReference type="Pfam" id="PF18829">
    <property type="entry name" value="Importin_rep_6"/>
    <property type="match status" value="1"/>
</dbReference>
<dbReference type="InterPro" id="IPR041653">
    <property type="entry name" value="Importin_rep_4"/>
</dbReference>
<comment type="caution">
    <text evidence="9">The sequence shown here is derived from an EMBL/GenBank/DDBJ whole genome shotgun (WGS) entry which is preliminary data.</text>
</comment>
<comment type="subcellular location">
    <subcellularLocation>
        <location evidence="2">Cytoplasm</location>
    </subcellularLocation>
    <subcellularLocation>
        <location evidence="1">Nucleus</location>
    </subcellularLocation>
</comment>
<keyword evidence="3" id="KW-0813">Transport</keyword>
<dbReference type="PANTHER" id="PTHR10527">
    <property type="entry name" value="IMPORTIN BETA"/>
    <property type="match status" value="1"/>
</dbReference>
<sequence>MSNDSAEISSILPVLQNLMECLLSSNNEFRTQAEKTLNTEWSIAQPNSLLLGLAYVMNESSDPNYRGFASVLLRRVSLKEDFNSTSSEDIPDATVWVRAKEDTRAQVKTLLLSALDRETDSSSRNKICDTISDIFNFDDSWPELLSTLFAISSSANPSHRESAYRIFCGCPQLLIDQNPQSIRDAFIGAFQDSDNSVRLAALKAGVQVLMAFDEKHKPKLDSMVPQMLSVLEPLVLANDEQSLVECLSSLSELAEVYPKSFRPILVNILEFGSQIGSNVNLLDATRQVAIEVLVTLAEAAPGICRKQPQFCEKLIPVILNMMTEIEDDEDWYTVDTLDEDDNEDNAVFGEQAIDRLACSLGGKQLLPVAFQHIPNMLSAQEWQKRHAALMAISAIGEGSFKIMKNELENILNIVCPYIRDPHPRIRYAACNTIGQLSTDFSPTVQEKFHSIVLQSLIPAMDDVSNPRVQAHAAAAMVNFSEEARKKTIEPYLDTLFERLMKLLTSEKRYVQEQAITTIATVADSAQELFRKHYSAIVPQLLNVLENASEKEYRLLRGKAIECASFIALAVGYDVFKPDATKFIDLLIKTQSLVVDDDDPQISYLLAAWARLCKVMGHDFIPYLPVVMPPLLKSASLQPDFAILDSDEDASLKYSSEDGWEFANISGQQIGIRTSVLEEKCTAVEMLICYSRELGAGFEPYAKSVLDLILPMLKFYFHEGVKFASTAALSPILESMKSSISLETANSAPGAPSTKSAEFVATWSKVCEILLKSISNEMDDPSFTSQLFSSFADCVEVAGEGCLTSSQLQEFITVVNRILLANLKQIEERHKQFSSGDSADEEEVRIIGEDEVAESEAMDSISKAIRLVMKTNTHTFVNMFDQLIPTLVMFANPALNSSANRDNDSYALQWFICVFDDFVEITGPSSWTYSQYFLSTMIQSLDLSNRSDVRQAAAFGIGICAQFGGPVYSNVVAQALPSIAQMIASKDSKAEENIYATENAISALVKIMTYNSSSLPNIEDALVLMFSGLPVLYDEDEAHVVYSYLNQVLEENNVFSSVLQKFSQQQSLSDNVYLSSKSATMNPAQLEYILSVPNGLGLLHLVNVLVDVLVAEILEADLCTKLAGSLHRLLQNCPDETKAALWMSIGNEKQQSLQLLGYA</sequence>
<evidence type="ECO:0000256" key="7">
    <source>
        <dbReference type="ARBA" id="ARBA00023242"/>
    </source>
</evidence>
<proteinExistence type="predicted"/>
<evidence type="ECO:0000256" key="3">
    <source>
        <dbReference type="ARBA" id="ARBA00022448"/>
    </source>
</evidence>
<keyword evidence="4" id="KW-0963">Cytoplasm</keyword>
<dbReference type="InterPro" id="IPR040122">
    <property type="entry name" value="Importin_beta"/>
</dbReference>
<dbReference type="OrthoDB" id="543373at2759"/>
<keyword evidence="10" id="KW-1185">Reference proteome</keyword>
<dbReference type="InterPro" id="IPR011989">
    <property type="entry name" value="ARM-like"/>
</dbReference>
<keyword evidence="5" id="KW-0677">Repeat</keyword>
<evidence type="ECO:0000313" key="10">
    <source>
        <dbReference type="Proteomes" id="UP000187429"/>
    </source>
</evidence>
<protein>
    <submittedName>
        <fullName evidence="9">Importin subunit beta-3</fullName>
    </submittedName>
</protein>
<dbReference type="Pfam" id="PF18808">
    <property type="entry name" value="Importin_rep_4"/>
    <property type="match status" value="1"/>
</dbReference>
<keyword evidence="6" id="KW-0653">Protein transport</keyword>
<evidence type="ECO:0000256" key="1">
    <source>
        <dbReference type="ARBA" id="ARBA00004123"/>
    </source>
</evidence>
<dbReference type="EMBL" id="LSSM01007076">
    <property type="protein sequence ID" value="OMJ09391.1"/>
    <property type="molecule type" value="Genomic_DNA"/>
</dbReference>
<reference evidence="10" key="1">
    <citation type="submission" date="2017-01" db="EMBL/GenBank/DDBJ databases">
        <authorList>
            <person name="Wang Y."/>
            <person name="White M."/>
            <person name="Kvist S."/>
            <person name="Moncalvo J.-M."/>
        </authorList>
    </citation>
    <scope>NUCLEOTIDE SEQUENCE [LARGE SCALE GENOMIC DNA]</scope>
    <source>
        <strain evidence="10">ID-206-W2</strain>
    </source>
</reference>
<keyword evidence="7" id="KW-0539">Nucleus</keyword>
<dbReference type="Gene3D" id="1.25.10.10">
    <property type="entry name" value="Leucine-rich Repeat Variant"/>
    <property type="match status" value="1"/>
</dbReference>
<organism evidence="9 10">
    <name type="scientific">Smittium culicis</name>
    <dbReference type="NCBI Taxonomy" id="133412"/>
    <lineage>
        <taxon>Eukaryota</taxon>
        <taxon>Fungi</taxon>
        <taxon>Fungi incertae sedis</taxon>
        <taxon>Zoopagomycota</taxon>
        <taxon>Kickxellomycotina</taxon>
        <taxon>Harpellomycetes</taxon>
        <taxon>Harpellales</taxon>
        <taxon>Legeriomycetaceae</taxon>
        <taxon>Smittium</taxon>
    </lineage>
</organism>
<evidence type="ECO:0000259" key="8">
    <source>
        <dbReference type="PROSITE" id="PS50166"/>
    </source>
</evidence>
<dbReference type="Pfam" id="PF13513">
    <property type="entry name" value="HEAT_EZ"/>
    <property type="match status" value="1"/>
</dbReference>